<evidence type="ECO:0000256" key="1">
    <source>
        <dbReference type="SAM" id="MobiDB-lite"/>
    </source>
</evidence>
<keyword evidence="3" id="KW-1185">Reference proteome</keyword>
<feature type="region of interest" description="Disordered" evidence="1">
    <location>
        <begin position="189"/>
        <end position="216"/>
    </location>
</feature>
<dbReference type="Proteomes" id="UP000319663">
    <property type="component" value="Unassembled WGS sequence"/>
</dbReference>
<comment type="caution">
    <text evidence="2">The sequence shown here is derived from an EMBL/GenBank/DDBJ whole genome shotgun (WGS) entry which is preliminary data.</text>
</comment>
<evidence type="ECO:0000313" key="3">
    <source>
        <dbReference type="Proteomes" id="UP000319663"/>
    </source>
</evidence>
<name>A0A507QVR6_MONPU</name>
<feature type="region of interest" description="Disordered" evidence="1">
    <location>
        <begin position="87"/>
        <end position="126"/>
    </location>
</feature>
<protein>
    <submittedName>
        <fullName evidence="2">Uncharacterized protein</fullName>
    </submittedName>
</protein>
<dbReference type="OrthoDB" id="5409271at2759"/>
<accession>A0A507QVR6</accession>
<sequence length="216" mass="23505">MLPPSDSFAHQSQKAEEVTANMHHIRSSIIPPPPYSRTISLNSFEDCDIDCDGVDGRYDASSSPVTVYIDASVKVTGHGNTIVIPSSMTRRQQDADPKLATDDQVPPTPTSTPTAPAALLQSSQRHRQAKLTELATSIISTLRHSEHPAGSETDQHLAIEIKINTGIQVEGNRNVIYAGVPGRSMVTKGAHEDAVAGRKRRAQSEPTDVLRRKRNR</sequence>
<reference evidence="2 3" key="1">
    <citation type="submission" date="2019-06" db="EMBL/GenBank/DDBJ databases">
        <title>Wine fermentation using esterase from Monascus purpureus.</title>
        <authorList>
            <person name="Geng C."/>
            <person name="Zhang Y."/>
        </authorList>
    </citation>
    <scope>NUCLEOTIDE SEQUENCE [LARGE SCALE GENOMIC DNA]</scope>
    <source>
        <strain evidence="2">HQ1</strain>
    </source>
</reference>
<gene>
    <name evidence="2" type="ORF">MPDQ_005988</name>
</gene>
<organism evidence="2 3">
    <name type="scientific">Monascus purpureus</name>
    <name type="common">Red mold</name>
    <name type="synonym">Monascus anka</name>
    <dbReference type="NCBI Taxonomy" id="5098"/>
    <lineage>
        <taxon>Eukaryota</taxon>
        <taxon>Fungi</taxon>
        <taxon>Dikarya</taxon>
        <taxon>Ascomycota</taxon>
        <taxon>Pezizomycotina</taxon>
        <taxon>Eurotiomycetes</taxon>
        <taxon>Eurotiomycetidae</taxon>
        <taxon>Eurotiales</taxon>
        <taxon>Aspergillaceae</taxon>
        <taxon>Monascus</taxon>
    </lineage>
</organism>
<dbReference type="AlphaFoldDB" id="A0A507QVR6"/>
<dbReference type="EMBL" id="VIFY01000047">
    <property type="protein sequence ID" value="TQB73325.1"/>
    <property type="molecule type" value="Genomic_DNA"/>
</dbReference>
<proteinExistence type="predicted"/>
<feature type="compositionally biased region" description="Basic and acidic residues" evidence="1">
    <location>
        <begin position="91"/>
        <end position="101"/>
    </location>
</feature>
<evidence type="ECO:0000313" key="2">
    <source>
        <dbReference type="EMBL" id="TQB73325.1"/>
    </source>
</evidence>